<evidence type="ECO:0000256" key="3">
    <source>
        <dbReference type="ARBA" id="ARBA00022525"/>
    </source>
</evidence>
<keyword evidence="4" id="KW-0052">Apoplast</keyword>
<keyword evidence="3 4" id="KW-0964">Secreted</keyword>
<dbReference type="EMBL" id="DF237222">
    <property type="protein sequence ID" value="GAQ86145.1"/>
    <property type="molecule type" value="Genomic_DNA"/>
</dbReference>
<dbReference type="Gene3D" id="2.40.480.10">
    <property type="entry name" value="Allene oxide cyclase-like"/>
    <property type="match status" value="1"/>
</dbReference>
<dbReference type="AlphaFoldDB" id="A0A1Y1I5B8"/>
<dbReference type="GO" id="GO:0048046">
    <property type="term" value="C:apoplast"/>
    <property type="evidence" value="ECO:0007669"/>
    <property type="project" value="UniProtKB-SubCell"/>
</dbReference>
<feature type="chain" id="PRO_5011831153" description="Dirigent protein" evidence="4">
    <location>
        <begin position="24"/>
        <end position="188"/>
    </location>
</feature>
<gene>
    <name evidence="5" type="ORF">KFL_002730030</name>
</gene>
<reference evidence="5 6" key="1">
    <citation type="journal article" date="2014" name="Nat. Commun.">
        <title>Klebsormidium flaccidum genome reveals primary factors for plant terrestrial adaptation.</title>
        <authorList>
            <person name="Hori K."/>
            <person name="Maruyama F."/>
            <person name="Fujisawa T."/>
            <person name="Togashi T."/>
            <person name="Yamamoto N."/>
            <person name="Seo M."/>
            <person name="Sato S."/>
            <person name="Yamada T."/>
            <person name="Mori H."/>
            <person name="Tajima N."/>
            <person name="Moriyama T."/>
            <person name="Ikeuchi M."/>
            <person name="Watanabe M."/>
            <person name="Wada H."/>
            <person name="Kobayashi K."/>
            <person name="Saito M."/>
            <person name="Masuda T."/>
            <person name="Sasaki-Sekimoto Y."/>
            <person name="Mashiguchi K."/>
            <person name="Awai K."/>
            <person name="Shimojima M."/>
            <person name="Masuda S."/>
            <person name="Iwai M."/>
            <person name="Nobusawa T."/>
            <person name="Narise T."/>
            <person name="Kondo S."/>
            <person name="Saito H."/>
            <person name="Sato R."/>
            <person name="Murakawa M."/>
            <person name="Ihara Y."/>
            <person name="Oshima-Yamada Y."/>
            <person name="Ohtaka K."/>
            <person name="Satoh M."/>
            <person name="Sonobe K."/>
            <person name="Ishii M."/>
            <person name="Ohtani R."/>
            <person name="Kanamori-Sato M."/>
            <person name="Honoki R."/>
            <person name="Miyazaki D."/>
            <person name="Mochizuki H."/>
            <person name="Umetsu J."/>
            <person name="Higashi K."/>
            <person name="Shibata D."/>
            <person name="Kamiya Y."/>
            <person name="Sato N."/>
            <person name="Nakamura Y."/>
            <person name="Tabata S."/>
            <person name="Ida S."/>
            <person name="Kurokawa K."/>
            <person name="Ohta H."/>
        </authorList>
    </citation>
    <scope>NUCLEOTIDE SEQUENCE [LARGE SCALE GENOMIC DNA]</scope>
    <source>
        <strain evidence="5 6">NIES-2285</strain>
    </source>
</reference>
<organism evidence="5 6">
    <name type="scientific">Klebsormidium nitens</name>
    <name type="common">Green alga</name>
    <name type="synonym">Ulothrix nitens</name>
    <dbReference type="NCBI Taxonomy" id="105231"/>
    <lineage>
        <taxon>Eukaryota</taxon>
        <taxon>Viridiplantae</taxon>
        <taxon>Streptophyta</taxon>
        <taxon>Klebsormidiophyceae</taxon>
        <taxon>Klebsormidiales</taxon>
        <taxon>Klebsormidiaceae</taxon>
        <taxon>Klebsormidium</taxon>
    </lineage>
</organism>
<comment type="subunit">
    <text evidence="2 4">Homodimer.</text>
</comment>
<dbReference type="InterPro" id="IPR044859">
    <property type="entry name" value="Allene_oxi_cyc_Dirigent"/>
</dbReference>
<comment type="similarity">
    <text evidence="1 4">Belongs to the plant dirigent protein family.</text>
</comment>
<sequence length="188" mass="19359">MATGALIVKFVLLMSAVVGGVRAQPGLNRPIVPPRPLQYVPFTLQLVLTQTPLTTNLASLTFGSSFTFNDIITSTANSTQPLAGRLAGSAFFTQGLDLTANPPAAVIQIVATVISAANPADSFAFIGPSNSLTNVTTDVAVVGGTGIFSGATGAGRIRVTQFIPTDTTLLRLNFSFFALATPLPVPAP</sequence>
<evidence type="ECO:0000256" key="1">
    <source>
        <dbReference type="ARBA" id="ARBA00010746"/>
    </source>
</evidence>
<comment type="function">
    <text evidence="4">Dirigent proteins impart stereoselectivity on the phenoxy radical-coupling reaction, yielding optically active lignans from two molecules of coniferyl alcohol in the biosynthesis of lignans, flavonolignans, and alkaloids and thus plays a central role in plant secondary metabolism.</text>
</comment>
<comment type="subcellular location">
    <subcellularLocation>
        <location evidence="4">Secreted</location>
        <location evidence="4">Extracellular space</location>
        <location evidence="4">Apoplast</location>
    </subcellularLocation>
</comment>
<dbReference type="Proteomes" id="UP000054558">
    <property type="component" value="Unassembled WGS sequence"/>
</dbReference>
<accession>A0A1Y1I5B8</accession>
<evidence type="ECO:0000256" key="4">
    <source>
        <dbReference type="RuleBase" id="RU363099"/>
    </source>
</evidence>
<keyword evidence="6" id="KW-1185">Reference proteome</keyword>
<dbReference type="InterPro" id="IPR004265">
    <property type="entry name" value="Dirigent"/>
</dbReference>
<name>A0A1Y1I5B8_KLENI</name>
<keyword evidence="4" id="KW-0732">Signal</keyword>
<evidence type="ECO:0000256" key="2">
    <source>
        <dbReference type="ARBA" id="ARBA00011738"/>
    </source>
</evidence>
<evidence type="ECO:0000313" key="6">
    <source>
        <dbReference type="Proteomes" id="UP000054558"/>
    </source>
</evidence>
<protein>
    <recommendedName>
        <fullName evidence="4">Dirigent protein</fullName>
    </recommendedName>
</protein>
<proteinExistence type="inferred from homology"/>
<dbReference type="Pfam" id="PF03018">
    <property type="entry name" value="Dirigent"/>
    <property type="match status" value="1"/>
</dbReference>
<evidence type="ECO:0000313" key="5">
    <source>
        <dbReference type="EMBL" id="GAQ86145.1"/>
    </source>
</evidence>
<dbReference type="GO" id="GO:0009699">
    <property type="term" value="P:phenylpropanoid biosynthetic process"/>
    <property type="evidence" value="ECO:0007669"/>
    <property type="project" value="UniProtKB-ARBA"/>
</dbReference>
<feature type="signal peptide" evidence="4">
    <location>
        <begin position="1"/>
        <end position="23"/>
    </location>
</feature>